<accession>A0A2W4W9X8</accession>
<evidence type="ECO:0000313" key="2">
    <source>
        <dbReference type="Proteomes" id="UP000249081"/>
    </source>
</evidence>
<dbReference type="EMBL" id="QBMN01000057">
    <property type="protein sequence ID" value="PZO41834.1"/>
    <property type="molecule type" value="Genomic_DNA"/>
</dbReference>
<protein>
    <submittedName>
        <fullName evidence="1">Uncharacterized protein</fullName>
    </submittedName>
</protein>
<reference evidence="2" key="1">
    <citation type="submission" date="2018-04" db="EMBL/GenBank/DDBJ databases">
        <authorList>
            <person name="Cornet L."/>
        </authorList>
    </citation>
    <scope>NUCLEOTIDE SEQUENCE [LARGE SCALE GENOMIC DNA]</scope>
</reference>
<name>A0A2W4W9X8_9CYAN</name>
<sequence length="131" mass="15111">MDILIESTEKFEQDLDRLDHGEKTVAIEKINKCADLFPTQKAYVYRKLRRLPLLTGLNGYESSLYTLKISQKLRAILTIDEDPIFNQAIFTLFRVIKHKDLDQAYQSTAESLYQEIDHHSQAQSQVAAPVL</sequence>
<dbReference type="Proteomes" id="UP000249081">
    <property type="component" value="Unassembled WGS sequence"/>
</dbReference>
<proteinExistence type="predicted"/>
<evidence type="ECO:0000313" key="1">
    <source>
        <dbReference type="EMBL" id="PZO41834.1"/>
    </source>
</evidence>
<reference evidence="1 2" key="2">
    <citation type="submission" date="2018-06" db="EMBL/GenBank/DDBJ databases">
        <title>Metagenomic assembly of (sub)arctic Cyanobacteria and their associated microbiome from non-axenic cultures.</title>
        <authorList>
            <person name="Baurain D."/>
        </authorList>
    </citation>
    <scope>NUCLEOTIDE SEQUENCE [LARGE SCALE GENOMIC DNA]</scope>
    <source>
        <strain evidence="1">ULC041bin1</strain>
    </source>
</reference>
<organism evidence="1 2">
    <name type="scientific">Shackletoniella antarctica</name>
    <dbReference type="NCBI Taxonomy" id="268115"/>
    <lineage>
        <taxon>Bacteria</taxon>
        <taxon>Bacillati</taxon>
        <taxon>Cyanobacteriota</taxon>
        <taxon>Cyanophyceae</taxon>
        <taxon>Oculatellales</taxon>
        <taxon>Oculatellaceae</taxon>
        <taxon>Shackletoniella</taxon>
    </lineage>
</organism>
<dbReference type="AlphaFoldDB" id="A0A2W4W9X8"/>
<comment type="caution">
    <text evidence="1">The sequence shown here is derived from an EMBL/GenBank/DDBJ whole genome shotgun (WGS) entry which is preliminary data.</text>
</comment>
<gene>
    <name evidence="1" type="ORF">DCF17_09870</name>
</gene>